<feature type="domain" description="Trigger factor ribosome-binding bacterial" evidence="1">
    <location>
        <begin position="2"/>
        <end position="54"/>
    </location>
</feature>
<feature type="non-terminal residue" evidence="2">
    <location>
        <position position="54"/>
    </location>
</feature>
<organism evidence="2">
    <name type="scientific">marine metagenome</name>
    <dbReference type="NCBI Taxonomy" id="408172"/>
    <lineage>
        <taxon>unclassified sequences</taxon>
        <taxon>metagenomes</taxon>
        <taxon>ecological metagenomes</taxon>
    </lineage>
</organism>
<dbReference type="SUPFAM" id="SSF102735">
    <property type="entry name" value="Trigger factor ribosome-binding domain"/>
    <property type="match status" value="1"/>
</dbReference>
<sequence length="54" mass="6358">LKITQEEVVNRQTVLLIEMDDEDLDPYLDRGYRKIVQRVNMPGFRKGKAPRSII</sequence>
<dbReference type="Gene3D" id="3.30.70.1050">
    <property type="entry name" value="Trigger factor ribosome-binding domain"/>
    <property type="match status" value="1"/>
</dbReference>
<dbReference type="GO" id="GO:0015031">
    <property type="term" value="P:protein transport"/>
    <property type="evidence" value="ECO:0007669"/>
    <property type="project" value="InterPro"/>
</dbReference>
<dbReference type="AlphaFoldDB" id="A0A383C4H2"/>
<reference evidence="2" key="1">
    <citation type="submission" date="2018-05" db="EMBL/GenBank/DDBJ databases">
        <authorList>
            <person name="Lanie J.A."/>
            <person name="Ng W.-L."/>
            <person name="Kazmierczak K.M."/>
            <person name="Andrzejewski T.M."/>
            <person name="Davidsen T.M."/>
            <person name="Wayne K.J."/>
            <person name="Tettelin H."/>
            <person name="Glass J.I."/>
            <person name="Rusch D."/>
            <person name="Podicherti R."/>
            <person name="Tsui H.-C.T."/>
            <person name="Winkler M.E."/>
        </authorList>
    </citation>
    <scope>NUCLEOTIDE SEQUENCE</scope>
</reference>
<dbReference type="Pfam" id="PF05697">
    <property type="entry name" value="Trigger_N"/>
    <property type="match status" value="1"/>
</dbReference>
<gene>
    <name evidence="2" type="ORF">METZ01_LOCUS479362</name>
</gene>
<accession>A0A383C4H2</accession>
<evidence type="ECO:0000259" key="1">
    <source>
        <dbReference type="Pfam" id="PF05697"/>
    </source>
</evidence>
<evidence type="ECO:0000313" key="2">
    <source>
        <dbReference type="EMBL" id="SVE26508.1"/>
    </source>
</evidence>
<dbReference type="GO" id="GO:0006457">
    <property type="term" value="P:protein folding"/>
    <property type="evidence" value="ECO:0007669"/>
    <property type="project" value="InterPro"/>
</dbReference>
<dbReference type="InterPro" id="IPR036611">
    <property type="entry name" value="Trigger_fac_ribosome-bd_sf"/>
</dbReference>
<feature type="non-terminal residue" evidence="2">
    <location>
        <position position="1"/>
    </location>
</feature>
<name>A0A383C4H2_9ZZZZ</name>
<dbReference type="InterPro" id="IPR008881">
    <property type="entry name" value="Trigger_fac_ribosome-bd_bac"/>
</dbReference>
<dbReference type="EMBL" id="UINC01205367">
    <property type="protein sequence ID" value="SVE26508.1"/>
    <property type="molecule type" value="Genomic_DNA"/>
</dbReference>
<proteinExistence type="predicted"/>
<protein>
    <recommendedName>
        <fullName evidence="1">Trigger factor ribosome-binding bacterial domain-containing protein</fullName>
    </recommendedName>
</protein>